<gene>
    <name evidence="1" type="ORF">FJ651_12845</name>
</gene>
<keyword evidence="1" id="KW-0378">Hydrolase</keyword>
<protein>
    <submittedName>
        <fullName evidence="1">Hydrolase</fullName>
    </submittedName>
</protein>
<keyword evidence="2" id="KW-1185">Reference proteome</keyword>
<proteinExistence type="predicted"/>
<reference evidence="1 2" key="1">
    <citation type="submission" date="2019-06" db="EMBL/GenBank/DDBJ databases">
        <title>Flavobacteriaceae Paucihalobacterium erythroidium CWB-1, complete genome.</title>
        <authorList>
            <person name="Wu S."/>
        </authorList>
    </citation>
    <scope>NUCLEOTIDE SEQUENCE [LARGE SCALE GENOMIC DNA]</scope>
    <source>
        <strain evidence="1 2">CWB-1</strain>
    </source>
</reference>
<dbReference type="OrthoDB" id="1451701at2"/>
<evidence type="ECO:0000313" key="2">
    <source>
        <dbReference type="Proteomes" id="UP000317332"/>
    </source>
</evidence>
<evidence type="ECO:0000313" key="1">
    <source>
        <dbReference type="EMBL" id="TPV32443.1"/>
    </source>
</evidence>
<accession>A0A506PEZ9</accession>
<organism evidence="1 2">
    <name type="scientific">Paucihalobacter ruber</name>
    <dbReference type="NCBI Taxonomy" id="2567861"/>
    <lineage>
        <taxon>Bacteria</taxon>
        <taxon>Pseudomonadati</taxon>
        <taxon>Bacteroidota</taxon>
        <taxon>Flavobacteriia</taxon>
        <taxon>Flavobacteriales</taxon>
        <taxon>Flavobacteriaceae</taxon>
        <taxon>Paucihalobacter</taxon>
    </lineage>
</organism>
<dbReference type="AlphaFoldDB" id="A0A506PEZ9"/>
<dbReference type="RefSeq" id="WP_140990938.1">
    <property type="nucleotide sequence ID" value="NZ_VHIQ01000006.1"/>
</dbReference>
<dbReference type="Proteomes" id="UP000317332">
    <property type="component" value="Unassembled WGS sequence"/>
</dbReference>
<dbReference type="GO" id="GO:0016787">
    <property type="term" value="F:hydrolase activity"/>
    <property type="evidence" value="ECO:0007669"/>
    <property type="project" value="UniProtKB-KW"/>
</dbReference>
<name>A0A506PEZ9_9FLAO</name>
<comment type="caution">
    <text evidence="1">The sequence shown here is derived from an EMBL/GenBank/DDBJ whole genome shotgun (WGS) entry which is preliminary data.</text>
</comment>
<dbReference type="EMBL" id="VHIQ01000006">
    <property type="protein sequence ID" value="TPV32443.1"/>
    <property type="molecule type" value="Genomic_DNA"/>
</dbReference>
<sequence length="167" mass="19659">MKSRIFMYLFIFSLLLIVFQYMNSKNILDSYEAKINKQQTKIEILSDSVQSLYDKNYDLTLFKITNNGDAQNYYYDTGIELDKIEDLVTDALYSTNTYEGEEHPYIPYLSTTDNKMMINQIRVVNHKWVLANFTDGKFWGELFLNYQIDGVAVSFELKDYILYTGAF</sequence>